<accession>A0ABN8XVR4</accession>
<dbReference type="Proteomes" id="UP001176941">
    <property type="component" value="Chromosome 10"/>
</dbReference>
<sequence length="142" mass="15405">MRKGYKSSAGKGQELRVGAPGKNSMCYARSVIIPRAAGTDSHQLSGSKQHELNNSLTVLEVASLPFGDTLRAFHLPWWLEATRAFLLDSSSVSFEGRHLLSLDLLQVLQGLLAFILDLSSPGKHLLPPSKRSGTAEPPEDLL</sequence>
<dbReference type="EMBL" id="OX459946">
    <property type="protein sequence ID" value="CAI9153454.1"/>
    <property type="molecule type" value="Genomic_DNA"/>
</dbReference>
<gene>
    <name evidence="1" type="ORF">MRATA1EN1_LOCUS2416</name>
</gene>
<evidence type="ECO:0000313" key="1">
    <source>
        <dbReference type="EMBL" id="CAI9153454.1"/>
    </source>
</evidence>
<evidence type="ECO:0000313" key="2">
    <source>
        <dbReference type="Proteomes" id="UP001176941"/>
    </source>
</evidence>
<protein>
    <submittedName>
        <fullName evidence="1">Uncharacterized protein</fullName>
    </submittedName>
</protein>
<proteinExistence type="predicted"/>
<organism evidence="1 2">
    <name type="scientific">Rangifer tarandus platyrhynchus</name>
    <name type="common">Svalbard reindeer</name>
    <dbReference type="NCBI Taxonomy" id="3082113"/>
    <lineage>
        <taxon>Eukaryota</taxon>
        <taxon>Metazoa</taxon>
        <taxon>Chordata</taxon>
        <taxon>Craniata</taxon>
        <taxon>Vertebrata</taxon>
        <taxon>Euteleostomi</taxon>
        <taxon>Mammalia</taxon>
        <taxon>Eutheria</taxon>
        <taxon>Laurasiatheria</taxon>
        <taxon>Artiodactyla</taxon>
        <taxon>Ruminantia</taxon>
        <taxon>Pecora</taxon>
        <taxon>Cervidae</taxon>
        <taxon>Odocoileinae</taxon>
        <taxon>Rangifer</taxon>
    </lineage>
</organism>
<name>A0ABN8XVR4_RANTA</name>
<reference evidence="1" key="1">
    <citation type="submission" date="2023-04" db="EMBL/GenBank/DDBJ databases">
        <authorList>
            <consortium name="ELIXIR-Norway"/>
        </authorList>
    </citation>
    <scope>NUCLEOTIDE SEQUENCE [LARGE SCALE GENOMIC DNA]</scope>
</reference>
<keyword evidence="2" id="KW-1185">Reference proteome</keyword>